<dbReference type="Proteomes" id="UP000198736">
    <property type="component" value="Unassembled WGS sequence"/>
</dbReference>
<gene>
    <name evidence="1" type="ORF">COMA2_230005</name>
</gene>
<organism evidence="1 2">
    <name type="scientific">Candidatus Nitrospira nitrificans</name>
    <dbReference type="NCBI Taxonomy" id="1742973"/>
    <lineage>
        <taxon>Bacteria</taxon>
        <taxon>Pseudomonadati</taxon>
        <taxon>Nitrospirota</taxon>
        <taxon>Nitrospiria</taxon>
        <taxon>Nitrospirales</taxon>
        <taxon>Nitrospiraceae</taxon>
        <taxon>Nitrospira</taxon>
    </lineage>
</organism>
<sequence length="29" mass="3359">MMTLRQPLTAQIRIRDLDHSFLEQESAAS</sequence>
<reference evidence="2" key="1">
    <citation type="submission" date="2015-10" db="EMBL/GenBank/DDBJ databases">
        <authorList>
            <person name="Luecker S."/>
            <person name="Luecker S."/>
        </authorList>
    </citation>
    <scope>NUCLEOTIDE SEQUENCE [LARGE SCALE GENOMIC DNA]</scope>
</reference>
<name>A0A0S4LHJ6_9BACT</name>
<evidence type="ECO:0000313" key="1">
    <source>
        <dbReference type="EMBL" id="CUS36382.1"/>
    </source>
</evidence>
<dbReference type="AlphaFoldDB" id="A0A0S4LHJ6"/>
<evidence type="ECO:0000313" key="2">
    <source>
        <dbReference type="Proteomes" id="UP000198736"/>
    </source>
</evidence>
<accession>A0A0S4LHJ6</accession>
<keyword evidence="2" id="KW-1185">Reference proteome</keyword>
<dbReference type="EMBL" id="CZPZ01000016">
    <property type="protein sequence ID" value="CUS36382.1"/>
    <property type="molecule type" value="Genomic_DNA"/>
</dbReference>
<proteinExistence type="predicted"/>
<protein>
    <submittedName>
        <fullName evidence="1">Uncharacterized protein</fullName>
    </submittedName>
</protein>